<evidence type="ECO:0000313" key="2">
    <source>
        <dbReference type="EMBL" id="SOE18258.1"/>
    </source>
</evidence>
<feature type="signal peptide" evidence="1">
    <location>
        <begin position="1"/>
        <end position="29"/>
    </location>
</feature>
<protein>
    <submittedName>
        <fullName evidence="2">Uncharacterized protein</fullName>
    </submittedName>
</protein>
<dbReference type="RefSeq" id="WP_097108755.1">
    <property type="nucleotide sequence ID" value="NZ_OCPC01000005.1"/>
</dbReference>
<keyword evidence="3" id="KW-1185">Reference proteome</keyword>
<evidence type="ECO:0000313" key="3">
    <source>
        <dbReference type="Proteomes" id="UP000219465"/>
    </source>
</evidence>
<dbReference type="AlphaFoldDB" id="A0A286IDR1"/>
<feature type="chain" id="PRO_5012561042" evidence="1">
    <location>
        <begin position="30"/>
        <end position="270"/>
    </location>
</feature>
<dbReference type="EMBL" id="OCPC01000005">
    <property type="protein sequence ID" value="SOE18258.1"/>
    <property type="molecule type" value="Genomic_DNA"/>
</dbReference>
<keyword evidence="1" id="KW-0732">Signal</keyword>
<proteinExistence type="predicted"/>
<gene>
    <name evidence="2" type="ORF">SAMN05877838_3179</name>
</gene>
<accession>A0A286IDR1</accession>
<organism evidence="2 3">
    <name type="scientific">Hoeflea halophila</name>
    <dbReference type="NCBI Taxonomy" id="714899"/>
    <lineage>
        <taxon>Bacteria</taxon>
        <taxon>Pseudomonadati</taxon>
        <taxon>Pseudomonadota</taxon>
        <taxon>Alphaproteobacteria</taxon>
        <taxon>Hyphomicrobiales</taxon>
        <taxon>Rhizobiaceae</taxon>
        <taxon>Hoeflea</taxon>
    </lineage>
</organism>
<name>A0A286IDR1_9HYPH</name>
<sequence>MPVTTRLSHFIKAAGLGLVASAGFLPAAAASDLVVEEDAIISLAGSPYVNEVAGEVDAAGRPSLSLTVTFISPCVMEAGVEPVLYASAEDGPFVLVLRQKASEAGCPDIARPVDGKIRILLPANVNGQGIYLVAKPWRGNAEGRSDQPIMFKSSGTGGHDIVLEANRDPEARLPRMEVSGVGADADGGYRITAKMALGGCAAEDVGLNLFELPDRDGTPVADVLLATLPAACQPEDAASDLTLSIRAPARGFARIVMVLNEAVPQPRAIP</sequence>
<dbReference type="Proteomes" id="UP000219465">
    <property type="component" value="Unassembled WGS sequence"/>
</dbReference>
<reference evidence="3" key="1">
    <citation type="submission" date="2017-08" db="EMBL/GenBank/DDBJ databases">
        <authorList>
            <person name="Varghese N."/>
            <person name="Submissions S."/>
        </authorList>
    </citation>
    <scope>NUCLEOTIDE SEQUENCE [LARGE SCALE GENOMIC DNA]</scope>
    <source>
        <strain evidence="3">KCTC 23107</strain>
    </source>
</reference>
<evidence type="ECO:0000256" key="1">
    <source>
        <dbReference type="SAM" id="SignalP"/>
    </source>
</evidence>